<evidence type="ECO:0000313" key="6">
    <source>
        <dbReference type="EnsemblMetazoa" id="PPA10814.1"/>
    </source>
</evidence>
<keyword evidence="5" id="KW-0349">Heme</keyword>
<dbReference type="PRINTS" id="PR00463">
    <property type="entry name" value="EP450I"/>
</dbReference>
<dbReference type="GO" id="GO:0006082">
    <property type="term" value="P:organic acid metabolic process"/>
    <property type="evidence" value="ECO:0000318"/>
    <property type="project" value="GO_Central"/>
</dbReference>
<comment type="similarity">
    <text evidence="1">Belongs to the cytochrome P450 family.</text>
</comment>
<dbReference type="InterPro" id="IPR001128">
    <property type="entry name" value="Cyt_P450"/>
</dbReference>
<sequence length="401" mass="45959">MINDIYPFGACFIADSALSMECDRGKIEECGEQELCGAVVLQEHIVKNGEVFSERKIPEQLMDIFAGGNYGLAFMDNSMAKEQRRFALRSLHDVGFGKATLERVVGNIIWNITFGITLEFENPELVKFRQIQQDTIPLLANPFMMFVEQFPFLRKVDFLIGSPTKKLAKLNENIVDYFREEIRTSEANFNPDNRPSCYVEAFLGEAKRRADAGEPIRNFHFTQMLNCASTLWAAGFNTTVSVLRMAIIELVNHPEVQRKMQKEIDYVIGERRIRNEDAKLLPYTCAVLQEVTQLLLAPQSFLSSRWFTTTEEFYRPDYFCPERHLNEHGIFVKDSRINPYSIGKRSCIGEQLARMESFVMTATFVQSCNFTPVSKVPPALEFTTGLSRTVEDFLVKIQPRN</sequence>
<dbReference type="AlphaFoldDB" id="A0A2A6CNE7"/>
<dbReference type="GO" id="GO:0016712">
    <property type="term" value="F:oxidoreductase activity, acting on paired donors, with incorporation or reduction of molecular oxygen, reduced flavin or flavoprotein as one donor, and incorporation of one atom of oxygen"/>
    <property type="evidence" value="ECO:0000318"/>
    <property type="project" value="GO_Central"/>
</dbReference>
<dbReference type="PANTHER" id="PTHR24300:SF338">
    <property type="entry name" value="CYTOCHROME P450 CYP36A1-RELATED"/>
    <property type="match status" value="1"/>
</dbReference>
<dbReference type="InterPro" id="IPR050182">
    <property type="entry name" value="Cytochrome_P450_fam2"/>
</dbReference>
<dbReference type="EnsemblMetazoa" id="PPA10814.1">
    <property type="protein sequence ID" value="PPA10814.1"/>
    <property type="gene ID" value="WBGene00100368"/>
</dbReference>
<dbReference type="GO" id="GO:0005737">
    <property type="term" value="C:cytoplasm"/>
    <property type="evidence" value="ECO:0000318"/>
    <property type="project" value="GO_Central"/>
</dbReference>
<evidence type="ECO:0000256" key="2">
    <source>
        <dbReference type="ARBA" id="ARBA00022723"/>
    </source>
</evidence>
<dbReference type="InterPro" id="IPR002401">
    <property type="entry name" value="Cyt_P450_E_grp-I"/>
</dbReference>
<protein>
    <submittedName>
        <fullName evidence="6">Cytochrome P450</fullName>
    </submittedName>
</protein>
<keyword evidence="2 5" id="KW-0479">Metal-binding</keyword>
<dbReference type="OrthoDB" id="5836879at2759"/>
<gene>
    <name evidence="6" type="primary">WBGene00100368</name>
</gene>
<keyword evidence="4" id="KW-0503">Monooxygenase</keyword>
<dbReference type="Gene3D" id="1.10.630.10">
    <property type="entry name" value="Cytochrome P450"/>
    <property type="match status" value="1"/>
</dbReference>
<keyword evidence="7" id="KW-1185">Reference proteome</keyword>
<dbReference type="SUPFAM" id="SSF48264">
    <property type="entry name" value="Cytochrome P450"/>
    <property type="match status" value="1"/>
</dbReference>
<name>A0A2A6CNE7_PRIPA</name>
<dbReference type="GO" id="GO:0005506">
    <property type="term" value="F:iron ion binding"/>
    <property type="evidence" value="ECO:0007669"/>
    <property type="project" value="InterPro"/>
</dbReference>
<reference evidence="6" key="2">
    <citation type="submission" date="2022-06" db="UniProtKB">
        <authorList>
            <consortium name="EnsemblMetazoa"/>
        </authorList>
    </citation>
    <scope>IDENTIFICATION</scope>
    <source>
        <strain evidence="6">PS312</strain>
    </source>
</reference>
<evidence type="ECO:0000313" key="7">
    <source>
        <dbReference type="Proteomes" id="UP000005239"/>
    </source>
</evidence>
<dbReference type="Proteomes" id="UP000005239">
    <property type="component" value="Unassembled WGS sequence"/>
</dbReference>
<dbReference type="PRINTS" id="PR00385">
    <property type="entry name" value="P450"/>
</dbReference>
<evidence type="ECO:0000256" key="3">
    <source>
        <dbReference type="ARBA" id="ARBA00023004"/>
    </source>
</evidence>
<dbReference type="InterPro" id="IPR036396">
    <property type="entry name" value="Cyt_P450_sf"/>
</dbReference>
<proteinExistence type="inferred from homology"/>
<dbReference type="PANTHER" id="PTHR24300">
    <property type="entry name" value="CYTOCHROME P450 508A4-RELATED"/>
    <property type="match status" value="1"/>
</dbReference>
<dbReference type="GO" id="GO:0006805">
    <property type="term" value="P:xenobiotic metabolic process"/>
    <property type="evidence" value="ECO:0000318"/>
    <property type="project" value="GO_Central"/>
</dbReference>
<accession>A0A2A6CNE7</accession>
<keyword evidence="3 5" id="KW-0408">Iron</keyword>
<keyword evidence="4" id="KW-0560">Oxidoreductase</keyword>
<feature type="binding site" description="axial binding residue" evidence="5">
    <location>
        <position position="347"/>
    </location>
    <ligand>
        <name>heme</name>
        <dbReference type="ChEBI" id="CHEBI:30413"/>
    </ligand>
    <ligandPart>
        <name>Fe</name>
        <dbReference type="ChEBI" id="CHEBI:18248"/>
    </ligandPart>
</feature>
<evidence type="ECO:0000256" key="5">
    <source>
        <dbReference type="PIRSR" id="PIRSR602401-1"/>
    </source>
</evidence>
<evidence type="ECO:0000256" key="4">
    <source>
        <dbReference type="ARBA" id="ARBA00023033"/>
    </source>
</evidence>
<accession>A0A8R1YCC8</accession>
<organism evidence="6 7">
    <name type="scientific">Pristionchus pacificus</name>
    <name type="common">Parasitic nematode worm</name>
    <dbReference type="NCBI Taxonomy" id="54126"/>
    <lineage>
        <taxon>Eukaryota</taxon>
        <taxon>Metazoa</taxon>
        <taxon>Ecdysozoa</taxon>
        <taxon>Nematoda</taxon>
        <taxon>Chromadorea</taxon>
        <taxon>Rhabditida</taxon>
        <taxon>Rhabditina</taxon>
        <taxon>Diplogasteromorpha</taxon>
        <taxon>Diplogasteroidea</taxon>
        <taxon>Neodiplogasteridae</taxon>
        <taxon>Pristionchus</taxon>
    </lineage>
</organism>
<dbReference type="GO" id="GO:0020037">
    <property type="term" value="F:heme binding"/>
    <property type="evidence" value="ECO:0000318"/>
    <property type="project" value="GO_Central"/>
</dbReference>
<comment type="cofactor">
    <cofactor evidence="5">
        <name>heme</name>
        <dbReference type="ChEBI" id="CHEBI:30413"/>
    </cofactor>
</comment>
<reference evidence="7" key="1">
    <citation type="journal article" date="2008" name="Nat. Genet.">
        <title>The Pristionchus pacificus genome provides a unique perspective on nematode lifestyle and parasitism.</title>
        <authorList>
            <person name="Dieterich C."/>
            <person name="Clifton S.W."/>
            <person name="Schuster L.N."/>
            <person name="Chinwalla A."/>
            <person name="Delehaunty K."/>
            <person name="Dinkelacker I."/>
            <person name="Fulton L."/>
            <person name="Fulton R."/>
            <person name="Godfrey J."/>
            <person name="Minx P."/>
            <person name="Mitreva M."/>
            <person name="Roeseler W."/>
            <person name="Tian H."/>
            <person name="Witte H."/>
            <person name="Yang S.P."/>
            <person name="Wilson R.K."/>
            <person name="Sommer R.J."/>
        </authorList>
    </citation>
    <scope>NUCLEOTIDE SEQUENCE [LARGE SCALE GENOMIC DNA]</scope>
    <source>
        <strain evidence="7">PS312</strain>
    </source>
</reference>
<evidence type="ECO:0000256" key="1">
    <source>
        <dbReference type="ARBA" id="ARBA00010617"/>
    </source>
</evidence>
<dbReference type="Pfam" id="PF00067">
    <property type="entry name" value="p450"/>
    <property type="match status" value="2"/>
</dbReference>